<comment type="caution">
    <text evidence="1">The sequence shown here is derived from an EMBL/GenBank/DDBJ whole genome shotgun (WGS) entry which is preliminary data.</text>
</comment>
<organism evidence="1 2">
    <name type="scientific">Naegleria fowleri</name>
    <name type="common">Brain eating amoeba</name>
    <dbReference type="NCBI Taxonomy" id="5763"/>
    <lineage>
        <taxon>Eukaryota</taxon>
        <taxon>Discoba</taxon>
        <taxon>Heterolobosea</taxon>
        <taxon>Tetramitia</taxon>
        <taxon>Eutetramitia</taxon>
        <taxon>Vahlkampfiidae</taxon>
        <taxon>Naegleria</taxon>
    </lineage>
</organism>
<keyword evidence="2" id="KW-1185">Reference proteome</keyword>
<dbReference type="Proteomes" id="UP000444721">
    <property type="component" value="Unassembled WGS sequence"/>
</dbReference>
<dbReference type="VEuPathDB" id="AmoebaDB:FDP41_000575"/>
<dbReference type="GeneID" id="68107793"/>
<dbReference type="EMBL" id="VFQX01000002">
    <property type="protein sequence ID" value="KAF0984676.1"/>
    <property type="molecule type" value="Genomic_DNA"/>
</dbReference>
<dbReference type="RefSeq" id="XP_044569389.1">
    <property type="nucleotide sequence ID" value="XM_044709308.1"/>
</dbReference>
<protein>
    <submittedName>
        <fullName evidence="1">Uncharacterized protein</fullName>
    </submittedName>
</protein>
<evidence type="ECO:0000313" key="1">
    <source>
        <dbReference type="EMBL" id="KAF0984676.1"/>
    </source>
</evidence>
<gene>
    <name evidence="1" type="ORF">FDP41_000575</name>
</gene>
<sequence>MRVRKRYDPRNVSTLFNVSLDYFYPTVPDETNREDVFGETTQRMDFNLSSDKDTSSECISKQLQQLHFSEEIHVNYHQTISTRELSFDEWRLIASFLTSRAAFHGLAGVNQTARLAVVSCHFVQNTFVVQSFVRGWMETESRSAIRDQLVPIYRLKNMLQPLHDYHLHDLTHFVHPDVKKKSQIPQEDSPSQRISHLPIPNYYSASCVKYACESGFTAMIDQLLEKPFLLRLSSLDLYQWVKVALTNNHYDLAKKIVKVFMQPIALEPKPAEETIQFESILSSEKADAILKRSIRAIFSEGHFVTLLKKNDFENALFLLREIFALNLHDINTIEYIMHTTFERALSNSFGINGEQMIWLFDAIYEIGKTNTHISRIAHRFIPKYSELYHVYITKFNNRDVNADKKYFESALSELPPGRDWNFILSVIQPSFSAFNTIILCSLGTIQKFEPWFSNTYPNELAEYLFENMSILEQNYIYIAAHSHEIQQIFNSQTQQKLASLFLSQDRLSLNKLIFLLKTFDCFSELIKILIEKTNRDFILQPIYNYVISEISNSNLHMVNDFIFASDIGTENDINSVHCTAAVLMYCAKIGKRQFFECIVEQQKDIICQFPQFLPIIYNTVADMVHVEHSNLKKEFHLVDCKSDIHALDKQAVLKEYGFSTSDISKLIEIYISRNARLSDLLHFPSFTSEHLFEIPHLFNPIKLDKISDLCRVYDLLMTNFEQERIKNKFKEFFCYLHGRQSFMTENSKVFNKSYMTMVEAIMYDILFDEEFCNAVSSFHKCLNEISSNSHSDNDVTRSEMNHFSKLLKKESSDQLMEPLSFKLSDNERLIQVLKSKAENHPLEIKPSNFTVWKAFIQQFSNPDILAQVNQLLDKLEPTEKDPFSILNTPLHATQHGIPSRVLFTFGLSCASPVPNPFQTTTNSFHYHSRSVSQRKNQR</sequence>
<name>A0A6A5CA99_NAEFO</name>
<dbReference type="VEuPathDB" id="AmoebaDB:NF0120260"/>
<accession>A0A6A5CA99</accession>
<dbReference type="AlphaFoldDB" id="A0A6A5CA99"/>
<dbReference type="VEuPathDB" id="AmoebaDB:NF0120240"/>
<dbReference type="VEuPathDB" id="AmoebaDB:NF0120250"/>
<reference evidence="1 2" key="1">
    <citation type="journal article" date="2019" name="Sci. Rep.">
        <title>Nanopore sequencing improves the draft genome of the human pathogenic amoeba Naegleria fowleri.</title>
        <authorList>
            <person name="Liechti N."/>
            <person name="Schurch N."/>
            <person name="Bruggmann R."/>
            <person name="Wittwer M."/>
        </authorList>
    </citation>
    <scope>NUCLEOTIDE SEQUENCE [LARGE SCALE GENOMIC DNA]</scope>
    <source>
        <strain evidence="1 2">ATCC 30894</strain>
    </source>
</reference>
<dbReference type="VEuPathDB" id="AmoebaDB:NfTy_002120"/>
<evidence type="ECO:0000313" key="2">
    <source>
        <dbReference type="Proteomes" id="UP000444721"/>
    </source>
</evidence>
<dbReference type="OrthoDB" id="6771932at2759"/>
<proteinExistence type="predicted"/>